<comment type="catalytic activity">
    <reaction evidence="10 11">
        <text>L-glutamyl-tRNA(Gln) + L-glutamine + ATP + H2O = L-glutaminyl-tRNA(Gln) + L-glutamate + ADP + phosphate + H(+)</text>
        <dbReference type="Rhea" id="RHEA:17521"/>
        <dbReference type="Rhea" id="RHEA-COMP:9681"/>
        <dbReference type="Rhea" id="RHEA-COMP:9684"/>
        <dbReference type="ChEBI" id="CHEBI:15377"/>
        <dbReference type="ChEBI" id="CHEBI:15378"/>
        <dbReference type="ChEBI" id="CHEBI:29985"/>
        <dbReference type="ChEBI" id="CHEBI:30616"/>
        <dbReference type="ChEBI" id="CHEBI:43474"/>
        <dbReference type="ChEBI" id="CHEBI:58359"/>
        <dbReference type="ChEBI" id="CHEBI:78520"/>
        <dbReference type="ChEBI" id="CHEBI:78521"/>
        <dbReference type="ChEBI" id="CHEBI:456216"/>
    </reaction>
</comment>
<dbReference type="InterPro" id="IPR017958">
    <property type="entry name" value="Gln-tRNA_amidoTrfase_suB_CS"/>
</dbReference>
<evidence type="ECO:0000259" key="13">
    <source>
        <dbReference type="SMART" id="SM00845"/>
    </source>
</evidence>
<evidence type="ECO:0000256" key="6">
    <source>
        <dbReference type="ARBA" id="ARBA00022840"/>
    </source>
</evidence>
<dbReference type="Proteomes" id="UP000198393">
    <property type="component" value="Unassembled WGS sequence"/>
</dbReference>
<dbReference type="SUPFAM" id="SSF55931">
    <property type="entry name" value="Glutamine synthetase/guanido kinase"/>
    <property type="match status" value="1"/>
</dbReference>
<dbReference type="GO" id="GO:0050566">
    <property type="term" value="F:asparaginyl-tRNA synthase (glutamine-hydrolyzing) activity"/>
    <property type="evidence" value="ECO:0007669"/>
    <property type="project" value="RHEA"/>
</dbReference>
<evidence type="ECO:0000256" key="12">
    <source>
        <dbReference type="SAM" id="MobiDB-lite"/>
    </source>
</evidence>
<evidence type="ECO:0000256" key="5">
    <source>
        <dbReference type="ARBA" id="ARBA00022741"/>
    </source>
</evidence>
<dbReference type="NCBIfam" id="NF004014">
    <property type="entry name" value="PRK05477.1-4"/>
    <property type="match status" value="1"/>
</dbReference>
<dbReference type="GO" id="GO:0005524">
    <property type="term" value="F:ATP binding"/>
    <property type="evidence" value="ECO:0007669"/>
    <property type="project" value="UniProtKB-KW"/>
</dbReference>
<sequence>MSTEAYSEYQLVVGLEIHIQLSTESKLFTAESTAYGQPPNTNVSVITLAHPGIMPKLNKKAVEYAIRMGLACGCDISRYCIFDRKNYFYPDSPKGFQTTQDRTPICIGGVVPVNLKDGEEVNVKLNRIHLEEDAGKSIHDEHSDESFIDLNRAGVPLIELVTEPTIHSADEAMAFMTEIRRMVRYLEICDGNMEQGSLRCDANISVRKKSDTELGKKVEVKNMNSIRNVGRAIKHEFKRQINLVEEGKPIITETRLYDANTGTTFSMRTKEELNDYRYFPEPDLSPFEVTEDWLNEIRLSMPATPRQLRSRFVEEYGLSVYDTEVLTSEKEVAAFFEEVCEKTTHYKQVANWVMGPIKSILNEQEGDEITIPIAPEQLSELVEAVENKKINSSLAGKQVFPYLVNNTNKTVSDAISELKIDISGQDDISDIILEVLGAFPEKVKAYQNGKKNLMGMFMGEVMKKTEGAANPQKANELLRDALDKKEKEE</sequence>
<evidence type="ECO:0000313" key="15">
    <source>
        <dbReference type="Proteomes" id="UP000198393"/>
    </source>
</evidence>
<evidence type="ECO:0000256" key="10">
    <source>
        <dbReference type="ARBA" id="ARBA00047913"/>
    </source>
</evidence>
<evidence type="ECO:0000256" key="3">
    <source>
        <dbReference type="ARBA" id="ARBA00016923"/>
    </source>
</evidence>
<dbReference type="NCBIfam" id="NF004012">
    <property type="entry name" value="PRK05477.1-2"/>
    <property type="match status" value="1"/>
</dbReference>
<evidence type="ECO:0000256" key="8">
    <source>
        <dbReference type="ARBA" id="ARBA00024799"/>
    </source>
</evidence>
<dbReference type="EMBL" id="FZPD01000007">
    <property type="protein sequence ID" value="SNT38945.1"/>
    <property type="molecule type" value="Genomic_DNA"/>
</dbReference>
<feature type="compositionally biased region" description="Basic and acidic residues" evidence="12">
    <location>
        <begin position="476"/>
        <end position="489"/>
    </location>
</feature>
<dbReference type="SUPFAM" id="SSF89095">
    <property type="entry name" value="GatB/YqeY motif"/>
    <property type="match status" value="1"/>
</dbReference>
<dbReference type="InterPro" id="IPR023168">
    <property type="entry name" value="GatB_Yqey_C_2"/>
</dbReference>
<evidence type="ECO:0000256" key="9">
    <source>
        <dbReference type="ARBA" id="ARBA00047380"/>
    </source>
</evidence>
<evidence type="ECO:0000313" key="14">
    <source>
        <dbReference type="EMBL" id="SNT38945.1"/>
    </source>
</evidence>
<feature type="region of interest" description="Disordered" evidence="12">
    <location>
        <begin position="467"/>
        <end position="489"/>
    </location>
</feature>
<dbReference type="GO" id="GO:0006412">
    <property type="term" value="P:translation"/>
    <property type="evidence" value="ECO:0007669"/>
    <property type="project" value="UniProtKB-UniRule"/>
</dbReference>
<proteinExistence type="inferred from homology"/>
<accession>A0A239M869</accession>
<dbReference type="SMART" id="SM00845">
    <property type="entry name" value="GatB_Yqey"/>
    <property type="match status" value="1"/>
</dbReference>
<dbReference type="GO" id="GO:0016740">
    <property type="term" value="F:transferase activity"/>
    <property type="evidence" value="ECO:0007669"/>
    <property type="project" value="UniProtKB-KW"/>
</dbReference>
<comment type="similarity">
    <text evidence="1 11">Belongs to the GatB/GatE family. GatB subfamily.</text>
</comment>
<dbReference type="InterPro" id="IPR004413">
    <property type="entry name" value="GatB"/>
</dbReference>
<comment type="function">
    <text evidence="8 11">Allows the formation of correctly charged Asn-tRNA(Asn) or Gln-tRNA(Gln) through the transamidation of misacylated Asp-tRNA(Asn) or Glu-tRNA(Gln) in organisms which lack either or both of asparaginyl-tRNA or glutaminyl-tRNA synthetases. The reaction takes place in the presence of glutamine and ATP through an activated phospho-Asp-tRNA(Asn) or phospho-Glu-tRNA(Gln).</text>
</comment>
<dbReference type="AlphaFoldDB" id="A0A239M869"/>
<dbReference type="GO" id="GO:0070681">
    <property type="term" value="P:glutaminyl-tRNAGln biosynthesis via transamidation"/>
    <property type="evidence" value="ECO:0007669"/>
    <property type="project" value="TreeGrafter"/>
</dbReference>
<dbReference type="FunFam" id="1.10.150.380:FF:000001">
    <property type="entry name" value="Aspartyl/glutamyl-tRNA(Asn/Gln) amidotransferase subunit B"/>
    <property type="match status" value="1"/>
</dbReference>
<dbReference type="NCBIfam" id="TIGR00133">
    <property type="entry name" value="gatB"/>
    <property type="match status" value="1"/>
</dbReference>
<evidence type="ECO:0000256" key="2">
    <source>
        <dbReference type="ARBA" id="ARBA00011123"/>
    </source>
</evidence>
<keyword evidence="5 11" id="KW-0547">Nucleotide-binding</keyword>
<feature type="domain" description="Asn/Gln amidotransferase" evidence="13">
    <location>
        <begin position="334"/>
        <end position="482"/>
    </location>
</feature>
<dbReference type="PANTHER" id="PTHR11659">
    <property type="entry name" value="GLUTAMYL-TRNA GLN AMIDOTRANSFERASE SUBUNIT B MITOCHONDRIAL AND PROKARYOTIC PET112-RELATED"/>
    <property type="match status" value="1"/>
</dbReference>
<keyword evidence="14" id="KW-0808">Transferase</keyword>
<dbReference type="Pfam" id="PF02637">
    <property type="entry name" value="GatB_Yqey"/>
    <property type="match status" value="1"/>
</dbReference>
<dbReference type="InterPro" id="IPR017959">
    <property type="entry name" value="Asn/Gln-tRNA_amidoTrfase_suB/E"/>
</dbReference>
<evidence type="ECO:0000256" key="1">
    <source>
        <dbReference type="ARBA" id="ARBA00005306"/>
    </source>
</evidence>
<protein>
    <recommendedName>
        <fullName evidence="3 11">Aspartyl/glutamyl-tRNA(Asn/Gln) amidotransferase subunit B</fullName>
        <shortName evidence="11">Asp/Glu-ADT subunit B</shortName>
        <ecNumber evidence="11">6.3.5.-</ecNumber>
    </recommendedName>
</protein>
<reference evidence="14 15" key="1">
    <citation type="submission" date="2017-06" db="EMBL/GenBank/DDBJ databases">
        <authorList>
            <person name="Kim H.J."/>
            <person name="Triplett B.A."/>
        </authorList>
    </citation>
    <scope>NUCLEOTIDE SEQUENCE [LARGE SCALE GENOMIC DNA]</scope>
    <source>
        <strain evidence="14 15">DSM 19307</strain>
    </source>
</reference>
<organism evidence="14 15">
    <name type="scientific">Ekhidna lutea</name>
    <dbReference type="NCBI Taxonomy" id="447679"/>
    <lineage>
        <taxon>Bacteria</taxon>
        <taxon>Pseudomonadati</taxon>
        <taxon>Bacteroidota</taxon>
        <taxon>Cytophagia</taxon>
        <taxon>Cytophagales</taxon>
        <taxon>Reichenbachiellaceae</taxon>
        <taxon>Ekhidna</taxon>
    </lineage>
</organism>
<dbReference type="InterPro" id="IPR042114">
    <property type="entry name" value="GatB_C_1"/>
</dbReference>
<evidence type="ECO:0000256" key="11">
    <source>
        <dbReference type="HAMAP-Rule" id="MF_00121"/>
    </source>
</evidence>
<dbReference type="PANTHER" id="PTHR11659:SF0">
    <property type="entry name" value="GLUTAMYL-TRNA(GLN) AMIDOTRANSFERASE SUBUNIT B, MITOCHONDRIAL"/>
    <property type="match status" value="1"/>
</dbReference>
<keyword evidence="6 11" id="KW-0067">ATP-binding</keyword>
<dbReference type="OrthoDB" id="9804078at2"/>
<dbReference type="PROSITE" id="PS01234">
    <property type="entry name" value="GATB"/>
    <property type="match status" value="1"/>
</dbReference>
<keyword evidence="4 11" id="KW-0436">Ligase</keyword>
<evidence type="ECO:0000256" key="7">
    <source>
        <dbReference type="ARBA" id="ARBA00022917"/>
    </source>
</evidence>
<comment type="catalytic activity">
    <reaction evidence="9 11">
        <text>L-aspartyl-tRNA(Asn) + L-glutamine + ATP + H2O = L-asparaginyl-tRNA(Asn) + L-glutamate + ADP + phosphate + 2 H(+)</text>
        <dbReference type="Rhea" id="RHEA:14513"/>
        <dbReference type="Rhea" id="RHEA-COMP:9674"/>
        <dbReference type="Rhea" id="RHEA-COMP:9677"/>
        <dbReference type="ChEBI" id="CHEBI:15377"/>
        <dbReference type="ChEBI" id="CHEBI:15378"/>
        <dbReference type="ChEBI" id="CHEBI:29985"/>
        <dbReference type="ChEBI" id="CHEBI:30616"/>
        <dbReference type="ChEBI" id="CHEBI:43474"/>
        <dbReference type="ChEBI" id="CHEBI:58359"/>
        <dbReference type="ChEBI" id="CHEBI:78515"/>
        <dbReference type="ChEBI" id="CHEBI:78516"/>
        <dbReference type="ChEBI" id="CHEBI:456216"/>
    </reaction>
</comment>
<dbReference type="InterPro" id="IPR003789">
    <property type="entry name" value="Asn/Gln_tRNA_amidoTrase-B-like"/>
</dbReference>
<dbReference type="Gene3D" id="1.10.10.410">
    <property type="match status" value="1"/>
</dbReference>
<evidence type="ECO:0000256" key="4">
    <source>
        <dbReference type="ARBA" id="ARBA00022598"/>
    </source>
</evidence>
<keyword evidence="15" id="KW-1185">Reference proteome</keyword>
<dbReference type="HAMAP" id="MF_00121">
    <property type="entry name" value="GatB"/>
    <property type="match status" value="1"/>
</dbReference>
<name>A0A239M869_EKHLU</name>
<dbReference type="Pfam" id="PF02934">
    <property type="entry name" value="GatB_N"/>
    <property type="match status" value="1"/>
</dbReference>
<keyword evidence="7 11" id="KW-0648">Protein biosynthesis</keyword>
<gene>
    <name evidence="11" type="primary">gatB</name>
    <name evidence="14" type="ORF">SAMN05421640_3720</name>
</gene>
<dbReference type="InterPro" id="IPR006075">
    <property type="entry name" value="Asn/Gln-tRNA_Trfase_suB/E_cat"/>
</dbReference>
<dbReference type="InterPro" id="IPR014746">
    <property type="entry name" value="Gln_synth/guanido_kin_cat_dom"/>
</dbReference>
<dbReference type="RefSeq" id="WP_089358379.1">
    <property type="nucleotide sequence ID" value="NZ_FZPD01000007.1"/>
</dbReference>
<comment type="subunit">
    <text evidence="2 11">Heterotrimer of A, B and C subunits.</text>
</comment>
<dbReference type="EC" id="6.3.5.-" evidence="11"/>
<dbReference type="InterPro" id="IPR018027">
    <property type="entry name" value="Asn/Gln_amidotransferase"/>
</dbReference>
<dbReference type="Gene3D" id="1.10.150.380">
    <property type="entry name" value="GatB domain, N-terminal subdomain"/>
    <property type="match status" value="1"/>
</dbReference>
<dbReference type="GO" id="GO:0050567">
    <property type="term" value="F:glutaminyl-tRNA synthase (glutamine-hydrolyzing) activity"/>
    <property type="evidence" value="ECO:0007669"/>
    <property type="project" value="UniProtKB-UniRule"/>
</dbReference>